<evidence type="ECO:0000313" key="3">
    <source>
        <dbReference type="Proteomes" id="UP001558613"/>
    </source>
</evidence>
<dbReference type="EMBL" id="JAYMGO010000023">
    <property type="protein sequence ID" value="KAL1250276.1"/>
    <property type="molecule type" value="Genomic_DNA"/>
</dbReference>
<sequence length="83" mass="8655">MISVTYGTVLRGHGRSCSGGLGKGGGDMGRDGFEGTQSQMKTRPGEKERGKEEEVGTGGGRKRDGKALLWLAMGVCLSAELLP</sequence>
<gene>
    <name evidence="2" type="ORF">QQF64_021281</name>
</gene>
<feature type="compositionally biased region" description="Basic and acidic residues" evidence="1">
    <location>
        <begin position="43"/>
        <end position="54"/>
    </location>
</feature>
<accession>A0ABR3LDW3</accession>
<keyword evidence="3" id="KW-1185">Reference proteome</keyword>
<feature type="compositionally biased region" description="Gly residues" evidence="1">
    <location>
        <begin position="17"/>
        <end position="27"/>
    </location>
</feature>
<reference evidence="2 3" key="1">
    <citation type="submission" date="2023-09" db="EMBL/GenBank/DDBJ databases">
        <authorList>
            <person name="Wang M."/>
        </authorList>
    </citation>
    <scope>NUCLEOTIDE SEQUENCE [LARGE SCALE GENOMIC DNA]</scope>
    <source>
        <strain evidence="2">GT-2023</strain>
        <tissue evidence="2">Liver</tissue>
    </source>
</reference>
<protein>
    <submittedName>
        <fullName evidence="2">Uncharacterized protein</fullName>
    </submittedName>
</protein>
<feature type="region of interest" description="Disordered" evidence="1">
    <location>
        <begin position="12"/>
        <end position="63"/>
    </location>
</feature>
<dbReference type="Proteomes" id="UP001558613">
    <property type="component" value="Unassembled WGS sequence"/>
</dbReference>
<comment type="caution">
    <text evidence="2">The sequence shown here is derived from an EMBL/GenBank/DDBJ whole genome shotgun (WGS) entry which is preliminary data.</text>
</comment>
<name>A0ABR3LDW3_9TELE</name>
<proteinExistence type="predicted"/>
<organism evidence="2 3">
    <name type="scientific">Cirrhinus molitorella</name>
    <name type="common">mud carp</name>
    <dbReference type="NCBI Taxonomy" id="172907"/>
    <lineage>
        <taxon>Eukaryota</taxon>
        <taxon>Metazoa</taxon>
        <taxon>Chordata</taxon>
        <taxon>Craniata</taxon>
        <taxon>Vertebrata</taxon>
        <taxon>Euteleostomi</taxon>
        <taxon>Actinopterygii</taxon>
        <taxon>Neopterygii</taxon>
        <taxon>Teleostei</taxon>
        <taxon>Ostariophysi</taxon>
        <taxon>Cypriniformes</taxon>
        <taxon>Cyprinidae</taxon>
        <taxon>Labeoninae</taxon>
        <taxon>Labeonini</taxon>
        <taxon>Cirrhinus</taxon>
    </lineage>
</organism>
<evidence type="ECO:0000256" key="1">
    <source>
        <dbReference type="SAM" id="MobiDB-lite"/>
    </source>
</evidence>
<evidence type="ECO:0000313" key="2">
    <source>
        <dbReference type="EMBL" id="KAL1250276.1"/>
    </source>
</evidence>